<reference evidence="7 8" key="1">
    <citation type="journal article" date="2022" name="Pathogens">
        <title>Staphylococcus ratti sp. nov. Isolated from a Lab Rat.</title>
        <authorList>
            <person name="Kovarovic V."/>
            <person name="Sedlacek I."/>
            <person name="Petras P."/>
            <person name="Kralova S."/>
            <person name="Maslanova I."/>
            <person name="Svec P."/>
            <person name="Neumann-Schaal M."/>
            <person name="Botka T."/>
            <person name="Gelbicova T."/>
            <person name="Stankova E."/>
            <person name="Doskar J."/>
            <person name="Pantucek R."/>
        </authorList>
    </citation>
    <scope>NUCLEOTIDE SEQUENCE [LARGE SCALE GENOMIC DNA]</scope>
    <source>
        <strain evidence="7 8">CCM 9025</strain>
    </source>
</reference>
<dbReference type="PANTHER" id="PTHR47683">
    <property type="entry name" value="PSEUDOURIDINE SYNTHASE FAMILY PROTEIN-RELATED"/>
    <property type="match status" value="1"/>
</dbReference>
<dbReference type="InterPro" id="IPR020094">
    <property type="entry name" value="TruA/RsuA/RluB/E/F_N"/>
</dbReference>
<evidence type="ECO:0000256" key="5">
    <source>
        <dbReference type="RuleBase" id="RU003887"/>
    </source>
</evidence>
<dbReference type="InterPro" id="IPR020103">
    <property type="entry name" value="PsdUridine_synth_cat_dom_sf"/>
</dbReference>
<evidence type="ECO:0000259" key="6">
    <source>
        <dbReference type="SMART" id="SM00363"/>
    </source>
</evidence>
<sequence length="237" mass="27028">MRIDKFLSQMGVGSRSEVKLLLKKGKIKLNDTIVKSPKLQINPNSDRLSVDDQLIAYEPYVYLMLHKPKGVISATEDDAHRTIIDLIKEYAHLNLFPVGRLDKDTEGLLLITNDGQFNHQLMSPNHHVPKTYYVETLNPIEDSAIACFKDGVILKEGKLKPAELQILNTKAAYVTITEGKFHQIKRMFHAVNNEVTYLKRIKIADLTLDNNLKLGEYRKLKPEEFSLLGLAFNEDEI</sequence>
<dbReference type="InterPro" id="IPR042092">
    <property type="entry name" value="PsdUridine_s_RsuA/RluB/E/F_cat"/>
</dbReference>
<keyword evidence="3 5" id="KW-0413">Isomerase</keyword>
<dbReference type="Gene3D" id="3.30.70.580">
    <property type="entry name" value="Pseudouridine synthase I, catalytic domain, N-terminal subdomain"/>
    <property type="match status" value="1"/>
</dbReference>
<feature type="domain" description="RNA-binding S4" evidence="6">
    <location>
        <begin position="1"/>
        <end position="59"/>
    </location>
</feature>
<dbReference type="PANTHER" id="PTHR47683:SF4">
    <property type="entry name" value="PSEUDOURIDINE SYNTHASE"/>
    <property type="match status" value="1"/>
</dbReference>
<evidence type="ECO:0000313" key="8">
    <source>
        <dbReference type="Proteomes" id="UP001197626"/>
    </source>
</evidence>
<dbReference type="EC" id="5.4.99.-" evidence="5"/>
<gene>
    <name evidence="7" type="ORF">LN051_04745</name>
</gene>
<dbReference type="InterPro" id="IPR036986">
    <property type="entry name" value="S4_RNA-bd_sf"/>
</dbReference>
<dbReference type="CDD" id="cd00165">
    <property type="entry name" value="S4"/>
    <property type="match status" value="1"/>
</dbReference>
<dbReference type="CDD" id="cd02553">
    <property type="entry name" value="PseudoU_synth_RsuA"/>
    <property type="match status" value="1"/>
</dbReference>
<evidence type="ECO:0000256" key="1">
    <source>
        <dbReference type="ARBA" id="ARBA00008348"/>
    </source>
</evidence>
<dbReference type="NCBIfam" id="TIGR00093">
    <property type="entry name" value="pseudouridine synthase"/>
    <property type="match status" value="1"/>
</dbReference>
<dbReference type="EMBL" id="CP086654">
    <property type="protein sequence ID" value="UEX90928.1"/>
    <property type="molecule type" value="Genomic_DNA"/>
</dbReference>
<dbReference type="Gene3D" id="3.30.70.1560">
    <property type="entry name" value="Alpha-L RNA-binding motif"/>
    <property type="match status" value="1"/>
</dbReference>
<dbReference type="InterPro" id="IPR018496">
    <property type="entry name" value="PsdUridine_synth_RsuA/RluB_CS"/>
</dbReference>
<proteinExistence type="inferred from homology"/>
<organism evidence="7 8">
    <name type="scientific">Staphylococcus ratti</name>
    <dbReference type="NCBI Taxonomy" id="2892440"/>
    <lineage>
        <taxon>Bacteria</taxon>
        <taxon>Bacillati</taxon>
        <taxon>Bacillota</taxon>
        <taxon>Bacilli</taxon>
        <taxon>Bacillales</taxon>
        <taxon>Staphylococcaceae</taxon>
        <taxon>Staphylococcus</taxon>
    </lineage>
</organism>
<comment type="similarity">
    <text evidence="1 5">Belongs to the pseudouridine synthase RsuA family.</text>
</comment>
<dbReference type="Proteomes" id="UP001197626">
    <property type="component" value="Chromosome"/>
</dbReference>
<evidence type="ECO:0000313" key="7">
    <source>
        <dbReference type="EMBL" id="UEX90928.1"/>
    </source>
</evidence>
<keyword evidence="8" id="KW-1185">Reference proteome</keyword>
<dbReference type="InterPro" id="IPR050343">
    <property type="entry name" value="RsuA_PseudoU_synthase"/>
</dbReference>
<dbReference type="SUPFAM" id="SSF55174">
    <property type="entry name" value="Alpha-L RNA-binding motif"/>
    <property type="match status" value="1"/>
</dbReference>
<dbReference type="SMART" id="SM00363">
    <property type="entry name" value="S4"/>
    <property type="match status" value="1"/>
</dbReference>
<dbReference type="InterPro" id="IPR002942">
    <property type="entry name" value="S4_RNA-bd"/>
</dbReference>
<dbReference type="Pfam" id="PF01479">
    <property type="entry name" value="S4"/>
    <property type="match status" value="1"/>
</dbReference>
<name>A0ABY3PFF4_9STAP</name>
<dbReference type="RefSeq" id="WP_229293408.1">
    <property type="nucleotide sequence ID" value="NZ_CP086654.1"/>
</dbReference>
<accession>A0ABY3PFF4</accession>
<dbReference type="Gene3D" id="3.10.290.10">
    <property type="entry name" value="RNA-binding S4 domain"/>
    <property type="match status" value="1"/>
</dbReference>
<dbReference type="SUPFAM" id="SSF55120">
    <property type="entry name" value="Pseudouridine synthase"/>
    <property type="match status" value="1"/>
</dbReference>
<keyword evidence="2 4" id="KW-0694">RNA-binding</keyword>
<evidence type="ECO:0000256" key="4">
    <source>
        <dbReference type="PROSITE-ProRule" id="PRU00182"/>
    </source>
</evidence>
<evidence type="ECO:0000256" key="3">
    <source>
        <dbReference type="ARBA" id="ARBA00023235"/>
    </source>
</evidence>
<dbReference type="InterPro" id="IPR000748">
    <property type="entry name" value="PsdUridine_synth_RsuA/RluB/E/F"/>
</dbReference>
<evidence type="ECO:0000256" key="2">
    <source>
        <dbReference type="ARBA" id="ARBA00022884"/>
    </source>
</evidence>
<protein>
    <recommendedName>
        <fullName evidence="5">Pseudouridine synthase</fullName>
        <ecNumber evidence="5">5.4.99.-</ecNumber>
    </recommendedName>
</protein>
<dbReference type="InterPro" id="IPR006145">
    <property type="entry name" value="PsdUridine_synth_RsuA/RluA"/>
</dbReference>
<dbReference type="PROSITE" id="PS50889">
    <property type="entry name" value="S4"/>
    <property type="match status" value="1"/>
</dbReference>
<dbReference type="PROSITE" id="PS01149">
    <property type="entry name" value="PSI_RSU"/>
    <property type="match status" value="1"/>
</dbReference>
<dbReference type="Pfam" id="PF00849">
    <property type="entry name" value="PseudoU_synth_2"/>
    <property type="match status" value="1"/>
</dbReference>